<name>A0AAW2H7M2_9NEOP</name>
<dbReference type="GO" id="GO:0005840">
    <property type="term" value="C:ribosome"/>
    <property type="evidence" value="ECO:0007669"/>
    <property type="project" value="UniProtKB-KW"/>
</dbReference>
<organism evidence="4">
    <name type="scientific">Menopon gallinae</name>
    <name type="common">poultry shaft louse</name>
    <dbReference type="NCBI Taxonomy" id="328185"/>
    <lineage>
        <taxon>Eukaryota</taxon>
        <taxon>Metazoa</taxon>
        <taxon>Ecdysozoa</taxon>
        <taxon>Arthropoda</taxon>
        <taxon>Hexapoda</taxon>
        <taxon>Insecta</taxon>
        <taxon>Pterygota</taxon>
        <taxon>Neoptera</taxon>
        <taxon>Paraneoptera</taxon>
        <taxon>Psocodea</taxon>
        <taxon>Troctomorpha</taxon>
        <taxon>Phthiraptera</taxon>
        <taxon>Amblycera</taxon>
        <taxon>Menoponidae</taxon>
        <taxon>Menopon</taxon>
    </lineage>
</organism>
<dbReference type="InterPro" id="IPR029064">
    <property type="entry name" value="Ribosomal_eL30-like_sf"/>
</dbReference>
<sequence>MCADMRSGSRHGINVDGQASTWTAHHVPMSKKRNVTEGLSFKLPLAMKTGVYKIGYKSALKLLQASKTRYIVVASNFPSVKRKLLEYYAVLSQNVPITIFKGSNNELAKVCGHNYRIGVISILDDGEAGLIEAGAQ</sequence>
<accession>A0AAW2H7M2</accession>
<dbReference type="SUPFAM" id="SSF55315">
    <property type="entry name" value="L30e-like"/>
    <property type="match status" value="1"/>
</dbReference>
<proteinExistence type="predicted"/>
<dbReference type="Gene3D" id="3.30.1330.30">
    <property type="match status" value="1"/>
</dbReference>
<dbReference type="EMBL" id="JARGDH010000006">
    <property type="protein sequence ID" value="KAL0265647.1"/>
    <property type="molecule type" value="Genomic_DNA"/>
</dbReference>
<dbReference type="AlphaFoldDB" id="A0AAW2H7M2"/>
<reference evidence="4" key="1">
    <citation type="journal article" date="2024" name="Gigascience">
        <title>Chromosome-level genome of the poultry shaft louse Menopon gallinae provides insight into the host-switching and adaptive evolution of parasitic lice.</title>
        <authorList>
            <person name="Xu Y."/>
            <person name="Ma L."/>
            <person name="Liu S."/>
            <person name="Liang Y."/>
            <person name="Liu Q."/>
            <person name="He Z."/>
            <person name="Tian L."/>
            <person name="Duan Y."/>
            <person name="Cai W."/>
            <person name="Li H."/>
            <person name="Song F."/>
        </authorList>
    </citation>
    <scope>NUCLEOTIDE SEQUENCE</scope>
    <source>
        <strain evidence="4">Cailab_2023a</strain>
    </source>
</reference>
<evidence type="ECO:0000256" key="1">
    <source>
        <dbReference type="ARBA" id="ARBA00022980"/>
    </source>
</evidence>
<evidence type="ECO:0000313" key="4">
    <source>
        <dbReference type="EMBL" id="KAL0265647.1"/>
    </source>
</evidence>
<gene>
    <name evidence="4" type="ORF">PYX00_011361</name>
</gene>
<dbReference type="InterPro" id="IPR004038">
    <property type="entry name" value="Ribosomal_eL8/eL30/eS12/Gad45"/>
</dbReference>
<keyword evidence="1" id="KW-0689">Ribosomal protein</keyword>
<feature type="domain" description="Ribosomal protein eL8/eL30/eS12/Gadd45" evidence="3">
    <location>
        <begin position="41"/>
        <end position="128"/>
    </location>
</feature>
<dbReference type="GO" id="GO:0003723">
    <property type="term" value="F:RNA binding"/>
    <property type="evidence" value="ECO:0007669"/>
    <property type="project" value="InterPro"/>
</dbReference>
<evidence type="ECO:0000256" key="2">
    <source>
        <dbReference type="ARBA" id="ARBA00023274"/>
    </source>
</evidence>
<comment type="caution">
    <text evidence="4">The sequence shown here is derived from an EMBL/GenBank/DDBJ whole genome shotgun (WGS) entry which is preliminary data.</text>
</comment>
<dbReference type="InterPro" id="IPR039109">
    <property type="entry name" value="Ribosomal_eL30-like"/>
</dbReference>
<dbReference type="GO" id="GO:1990904">
    <property type="term" value="C:ribonucleoprotein complex"/>
    <property type="evidence" value="ECO:0007669"/>
    <property type="project" value="UniProtKB-KW"/>
</dbReference>
<dbReference type="Pfam" id="PF01248">
    <property type="entry name" value="Ribosomal_L7Ae"/>
    <property type="match status" value="1"/>
</dbReference>
<protein>
    <recommendedName>
        <fullName evidence="3">Ribosomal protein eL8/eL30/eS12/Gadd45 domain-containing protein</fullName>
    </recommendedName>
</protein>
<dbReference type="PANTHER" id="PTHR11449">
    <property type="entry name" value="RIBOSOMAL PROTEIN L30"/>
    <property type="match status" value="1"/>
</dbReference>
<keyword evidence="2" id="KW-0687">Ribonucleoprotein</keyword>
<evidence type="ECO:0000259" key="3">
    <source>
        <dbReference type="Pfam" id="PF01248"/>
    </source>
</evidence>